<dbReference type="AlphaFoldDB" id="A0A3P7NK19"/>
<feature type="domain" description="CCHC-type" evidence="3">
    <location>
        <begin position="172"/>
        <end position="186"/>
    </location>
</feature>
<dbReference type="Proteomes" id="UP000281553">
    <property type="component" value="Unassembled WGS sequence"/>
</dbReference>
<keyword evidence="5" id="KW-1185">Reference proteome</keyword>
<proteinExistence type="predicted"/>
<dbReference type="GO" id="GO:0008270">
    <property type="term" value="F:zinc ion binding"/>
    <property type="evidence" value="ECO:0007669"/>
    <property type="project" value="UniProtKB-KW"/>
</dbReference>
<dbReference type="InterPro" id="IPR001878">
    <property type="entry name" value="Znf_CCHC"/>
</dbReference>
<organism evidence="4 5">
    <name type="scientific">Dibothriocephalus latus</name>
    <name type="common">Fish tapeworm</name>
    <name type="synonym">Diphyllobothrium latum</name>
    <dbReference type="NCBI Taxonomy" id="60516"/>
    <lineage>
        <taxon>Eukaryota</taxon>
        <taxon>Metazoa</taxon>
        <taxon>Spiralia</taxon>
        <taxon>Lophotrochozoa</taxon>
        <taxon>Platyhelminthes</taxon>
        <taxon>Cestoda</taxon>
        <taxon>Eucestoda</taxon>
        <taxon>Diphyllobothriidea</taxon>
        <taxon>Diphyllobothriidae</taxon>
        <taxon>Dibothriocephalus</taxon>
    </lineage>
</organism>
<dbReference type="GO" id="GO:0003676">
    <property type="term" value="F:nucleic acid binding"/>
    <property type="evidence" value="ECO:0007669"/>
    <property type="project" value="InterPro"/>
</dbReference>
<feature type="region of interest" description="Disordered" evidence="2">
    <location>
        <begin position="179"/>
        <end position="209"/>
    </location>
</feature>
<dbReference type="Gene3D" id="4.10.60.10">
    <property type="entry name" value="Zinc finger, CCHC-type"/>
    <property type="match status" value="1"/>
</dbReference>
<evidence type="ECO:0000313" key="4">
    <source>
        <dbReference type="EMBL" id="VDN37433.1"/>
    </source>
</evidence>
<keyword evidence="1" id="KW-0863">Zinc-finger</keyword>
<evidence type="ECO:0000313" key="5">
    <source>
        <dbReference type="Proteomes" id="UP000281553"/>
    </source>
</evidence>
<evidence type="ECO:0000259" key="3">
    <source>
        <dbReference type="PROSITE" id="PS50158"/>
    </source>
</evidence>
<dbReference type="PROSITE" id="PS50158">
    <property type="entry name" value="ZF_CCHC"/>
    <property type="match status" value="1"/>
</dbReference>
<keyword evidence="1" id="KW-0862">Zinc</keyword>
<evidence type="ECO:0000256" key="1">
    <source>
        <dbReference type="PROSITE-ProRule" id="PRU00047"/>
    </source>
</evidence>
<dbReference type="EMBL" id="UYRU01090883">
    <property type="protein sequence ID" value="VDN37433.1"/>
    <property type="molecule type" value="Genomic_DNA"/>
</dbReference>
<name>A0A3P7NK19_DIBLA</name>
<accession>A0A3P7NK19</accession>
<dbReference type="SUPFAM" id="SSF57756">
    <property type="entry name" value="Retrovirus zinc finger-like domains"/>
    <property type="match status" value="1"/>
</dbReference>
<dbReference type="InterPro" id="IPR036875">
    <property type="entry name" value="Znf_CCHC_sf"/>
</dbReference>
<dbReference type="OrthoDB" id="6276858at2759"/>
<evidence type="ECO:0000256" key="2">
    <source>
        <dbReference type="SAM" id="MobiDB-lite"/>
    </source>
</evidence>
<keyword evidence="1" id="KW-0479">Metal-binding</keyword>
<reference evidence="4 5" key="1">
    <citation type="submission" date="2018-11" db="EMBL/GenBank/DDBJ databases">
        <authorList>
            <consortium name="Pathogen Informatics"/>
        </authorList>
    </citation>
    <scope>NUCLEOTIDE SEQUENCE [LARGE SCALE GENOMIC DNA]</scope>
</reference>
<protein>
    <recommendedName>
        <fullName evidence="3">CCHC-type domain-containing protein</fullName>
    </recommendedName>
</protein>
<gene>
    <name evidence="4" type="ORF">DILT_LOCUS17316</name>
</gene>
<sequence length="265" mass="30068">MFSFCYLRQGTLMQSEKSSLFSIRYQCLKLVKNEADDFLPLASTFNRECEKFKLRERTDDQFKCLIFMSALQAPRDAEIRTRLLSKIEQDLDSTLQTLTAECQQLKNLKHDSAIVEQPSSSFAAANVHAVIRTKSISPQKSQDPTPRKPPSACWQCGDWHFARFCPFKKPVCHKCHKRGHKEDHCPAGQPLKSKAGNRKAGSSKRPSSYCGLKSNSIQATFQTEISYGYHQWQSCTPLAGHGIRHQPHLQTHLADDWTASDDHIG</sequence>